<sequence length="63" mass="6941">MPMNVVSFAVTGIQPLKTLQNKAFSNFHHLFCYLPLKTESFDEEGALPAAGPATIINDYILQS</sequence>
<organism evidence="2 3">
    <name type="scientific">Neisseria iguanae</name>
    <dbReference type="NCBI Taxonomy" id="90242"/>
    <lineage>
        <taxon>Bacteria</taxon>
        <taxon>Pseudomonadati</taxon>
        <taxon>Pseudomonadota</taxon>
        <taxon>Betaproteobacteria</taxon>
        <taxon>Neisseriales</taxon>
        <taxon>Neisseriaceae</taxon>
        <taxon>Neisseria</taxon>
    </lineage>
</organism>
<name>A0A2P7U2W7_9NEIS</name>
<evidence type="ECO:0000313" key="3">
    <source>
        <dbReference type="Proteomes" id="UP000241868"/>
    </source>
</evidence>
<proteinExistence type="predicted"/>
<dbReference type="Proteomes" id="UP000241868">
    <property type="component" value="Unassembled WGS sequence"/>
</dbReference>
<gene>
    <name evidence="2" type="ORF">C7N83_01695</name>
    <name evidence="1" type="ORF">C7N83_03810</name>
</gene>
<protein>
    <submittedName>
        <fullName evidence="2">Uncharacterized protein</fullName>
    </submittedName>
</protein>
<reference evidence="2 3" key="1">
    <citation type="submission" date="2018-03" db="EMBL/GenBank/DDBJ databases">
        <title>Neisseria weixii sp. nov., isolated from the intestinal contents of Tibetan Plateau pika (Ochotona curzoniae) in Yushu, Qinghai Province, China.</title>
        <authorList>
            <person name="Gui Z."/>
        </authorList>
    </citation>
    <scope>NUCLEOTIDE SEQUENCE [LARGE SCALE GENOMIC DNA]</scope>
    <source>
        <strain evidence="2 3">ATCC 51483</strain>
    </source>
</reference>
<dbReference type="AlphaFoldDB" id="A0A2P7U2W7"/>
<evidence type="ECO:0000313" key="2">
    <source>
        <dbReference type="EMBL" id="PSJ81281.1"/>
    </source>
</evidence>
<evidence type="ECO:0000313" key="1">
    <source>
        <dbReference type="EMBL" id="PSJ80829.1"/>
    </source>
</evidence>
<dbReference type="EMBL" id="PXYY01000014">
    <property type="protein sequence ID" value="PSJ80829.1"/>
    <property type="molecule type" value="Genomic_DNA"/>
</dbReference>
<comment type="caution">
    <text evidence="2">The sequence shown here is derived from an EMBL/GenBank/DDBJ whole genome shotgun (WGS) entry which is preliminary data.</text>
</comment>
<accession>A0A2P7U2W7</accession>
<keyword evidence="3" id="KW-1185">Reference proteome</keyword>
<dbReference type="EMBL" id="PXYY01000005">
    <property type="protein sequence ID" value="PSJ81281.1"/>
    <property type="molecule type" value="Genomic_DNA"/>
</dbReference>